<dbReference type="InterPro" id="IPR011993">
    <property type="entry name" value="PH-like_dom_sf"/>
</dbReference>
<dbReference type="InterPro" id="IPR000270">
    <property type="entry name" value="PB1_dom"/>
</dbReference>
<dbReference type="SMART" id="SM00666">
    <property type="entry name" value="PB1"/>
    <property type="match status" value="1"/>
</dbReference>
<feature type="region of interest" description="Disordered" evidence="1">
    <location>
        <begin position="631"/>
        <end position="673"/>
    </location>
</feature>
<dbReference type="SUPFAM" id="SSF54277">
    <property type="entry name" value="CAD &amp; PB1 domains"/>
    <property type="match status" value="1"/>
</dbReference>
<feature type="compositionally biased region" description="Pro residues" evidence="1">
    <location>
        <begin position="633"/>
        <end position="644"/>
    </location>
</feature>
<feature type="compositionally biased region" description="Polar residues" evidence="1">
    <location>
        <begin position="792"/>
        <end position="810"/>
    </location>
</feature>
<sequence length="1192" mass="129629">MHSVTLRRRAPSQAGTAHTIEFPLPATPPQPTAPPTSLYQRCLQLMDRLAMVPGFSQFLEPSQPDSGASSTTLSDGSAGAEAKGDDTYLDPVKYLSTIFRNGLSLIALYNALKPEKPINYDPGSSMSQSNQDKLKIFLFLKAIKEIGLVKDGSNAPIVNDMLSDDTNAFMKVLDIVTLLLDELEKCGKLDHSIHQKPSLRFSDTDTKRPESNRERVVAEMLETERKYVSDLERLQKYMQEIQSRQILPEETVRLMFANLNSLLNFQRRFLIGVEANSRKISIEQQFGALFTKMEEGFSVYEPYVANHERAAEIAVREAPVLARLSNIIDPKFELQSLLIKPVQRICKYELLYKDMIKFSDKDAPNLDDLQDGYEATKRVAQRSNETRRREENYNALKDLEMRVEDWRKMDFSKFGELHLFDKFAMTTSDIVNELFLYLFDDSLICCKEVEPTKENRKSQKHQSQGTASYDPNNPEAAARKKKGTLQVRGRVHLYKMHRIVNTSRNGVLSLMFYWRDMVMEQFSLKFRTEEQLSQWKATVERLSKVAKEKEEYRRQAMANANAGPTVPSKTSGPGPAQPIATSRLEPSVSEYVMLHPTKASLVTGAVVPPTPTTPATPGFFMGGQFSSMGQSPGPYPYASPPFPGTPATGNPPSKLSQSHSFSYSTSGTHLPHHQLGLHTAGHSSMSAGATPNVMQSSFPSGNRPRKSSGLVDEVPLTNDYANGENGPPETYYYYRRGGPGASEAEDGLDALPTNFQRSAHIGTDSASGGMAPLRMSGPNGTRSVSAEMGFRQINTTSLSPPTTGAYTTYQDPPHTAGLALPSRARTPGPGPTAGMGSLGGPGPGNAPFRDRSGSTPNIFAQPAERPPRMANTASLQAARQYPPPSMGNQHAYLEHGPGMDMATTPDDSARITPRQSPSKAPLTVKNVALPRPPLISTQSHGAIPAGGTGSPSSQISPLDMANGGAHSTGFAGASQRLGPSAGGAPGGGYFALQAHSVHRTPSGSVSAVTPMEPLTMRGGPPADNSGYAYPPSSQGSSSLSPLPLDQSGHPLVKVKVNYRGDIFVLIVPSNIGYQALAERIERKIDTCTGRRGLGDPAKKAESNTHGEDRAATTKARPPPLKFTYQDEDGDFVSLNRDDDFQMALETSQKSPMLPGPNSRLMANASPGLDGHSPDPNTNLPSPNMWSVTIFAA</sequence>
<dbReference type="PANTHER" id="PTHR47339">
    <property type="entry name" value="CELL DIVISION CONTROL PROTEIN 24"/>
    <property type="match status" value="1"/>
</dbReference>
<dbReference type="InterPro" id="IPR035899">
    <property type="entry name" value="DBL_dom_sf"/>
</dbReference>
<feature type="compositionally biased region" description="Gly residues" evidence="1">
    <location>
        <begin position="831"/>
        <end position="843"/>
    </location>
</feature>
<feature type="region of interest" description="Disordered" evidence="1">
    <location>
        <begin position="60"/>
        <end position="83"/>
    </location>
</feature>
<evidence type="ECO:0000259" key="3">
    <source>
        <dbReference type="PROSITE" id="PS51745"/>
    </source>
</evidence>
<dbReference type="PROSITE" id="PS51745">
    <property type="entry name" value="PB1"/>
    <property type="match status" value="1"/>
</dbReference>
<keyword evidence="5" id="KW-1185">Reference proteome</keyword>
<dbReference type="GO" id="GO:0043332">
    <property type="term" value="C:mating projection tip"/>
    <property type="evidence" value="ECO:0007669"/>
    <property type="project" value="TreeGrafter"/>
</dbReference>
<dbReference type="GO" id="GO:0005737">
    <property type="term" value="C:cytoplasm"/>
    <property type="evidence" value="ECO:0007669"/>
    <property type="project" value="TreeGrafter"/>
</dbReference>
<dbReference type="Gene3D" id="1.20.900.10">
    <property type="entry name" value="Dbl homology (DH) domain"/>
    <property type="match status" value="1"/>
</dbReference>
<dbReference type="InterPro" id="IPR053793">
    <property type="entry name" value="PB1-like"/>
</dbReference>
<evidence type="ECO:0000313" key="5">
    <source>
        <dbReference type="Proteomes" id="UP001151582"/>
    </source>
</evidence>
<gene>
    <name evidence="4" type="primary">CDC24</name>
    <name evidence="4" type="ORF">H4R34_002408</name>
</gene>
<dbReference type="CDD" id="cd00160">
    <property type="entry name" value="RhoGEF"/>
    <property type="match status" value="1"/>
</dbReference>
<feature type="domain" description="DH" evidence="2">
    <location>
        <begin position="212"/>
        <end position="386"/>
    </location>
</feature>
<dbReference type="GO" id="GO:0000935">
    <property type="term" value="C:division septum"/>
    <property type="evidence" value="ECO:0007669"/>
    <property type="project" value="TreeGrafter"/>
</dbReference>
<name>A0A9W8B2M8_9FUNG</name>
<evidence type="ECO:0000259" key="2">
    <source>
        <dbReference type="PROSITE" id="PS50010"/>
    </source>
</evidence>
<feature type="region of interest" description="Disordered" evidence="1">
    <location>
        <begin position="759"/>
        <end position="867"/>
    </location>
</feature>
<feature type="region of interest" description="Disordered" evidence="1">
    <location>
        <begin position="451"/>
        <end position="482"/>
    </location>
</feature>
<feature type="compositionally biased region" description="Polar residues" evidence="1">
    <location>
        <begin position="461"/>
        <end position="471"/>
    </location>
</feature>
<dbReference type="SUPFAM" id="SSF50729">
    <property type="entry name" value="PH domain-like"/>
    <property type="match status" value="1"/>
</dbReference>
<dbReference type="SUPFAM" id="SSF48065">
    <property type="entry name" value="DBL homology domain (DH-domain)"/>
    <property type="match status" value="1"/>
</dbReference>
<dbReference type="GO" id="GO:0031106">
    <property type="term" value="P:septin ring organization"/>
    <property type="evidence" value="ECO:0007669"/>
    <property type="project" value="TreeGrafter"/>
</dbReference>
<dbReference type="CDD" id="cd00014">
    <property type="entry name" value="CH_SF"/>
    <property type="match status" value="1"/>
</dbReference>
<dbReference type="GO" id="GO:0030010">
    <property type="term" value="P:establishment of cell polarity"/>
    <property type="evidence" value="ECO:0007669"/>
    <property type="project" value="TreeGrafter"/>
</dbReference>
<dbReference type="Pfam" id="PF06395">
    <property type="entry name" value="CDC24"/>
    <property type="match status" value="1"/>
</dbReference>
<feature type="region of interest" description="Disordered" evidence="1">
    <location>
        <begin position="936"/>
        <end position="979"/>
    </location>
</feature>
<feature type="region of interest" description="Disordered" evidence="1">
    <location>
        <begin position="1"/>
        <end position="37"/>
    </location>
</feature>
<dbReference type="InterPro" id="IPR000219">
    <property type="entry name" value="DH_dom"/>
</dbReference>
<feature type="compositionally biased region" description="Low complexity" evidence="1">
    <location>
        <begin position="1030"/>
        <end position="1044"/>
    </location>
</feature>
<feature type="compositionally biased region" description="Basic residues" evidence="1">
    <location>
        <begin position="1"/>
        <end position="10"/>
    </location>
</feature>
<proteinExistence type="predicted"/>
<dbReference type="GO" id="GO:0005634">
    <property type="term" value="C:nucleus"/>
    <property type="evidence" value="ECO:0007669"/>
    <property type="project" value="TreeGrafter"/>
</dbReference>
<dbReference type="CDD" id="cd13246">
    <property type="entry name" value="PH_Scd1"/>
    <property type="match status" value="1"/>
</dbReference>
<feature type="compositionally biased region" description="Basic and acidic residues" evidence="1">
    <location>
        <begin position="1092"/>
        <end position="1111"/>
    </location>
</feature>
<dbReference type="Pfam" id="PF00564">
    <property type="entry name" value="PB1"/>
    <property type="match status" value="1"/>
</dbReference>
<organism evidence="4 5">
    <name type="scientific">Dimargaris verticillata</name>
    <dbReference type="NCBI Taxonomy" id="2761393"/>
    <lineage>
        <taxon>Eukaryota</taxon>
        <taxon>Fungi</taxon>
        <taxon>Fungi incertae sedis</taxon>
        <taxon>Zoopagomycota</taxon>
        <taxon>Kickxellomycotina</taxon>
        <taxon>Dimargaritomycetes</taxon>
        <taxon>Dimargaritales</taxon>
        <taxon>Dimargaritaceae</taxon>
        <taxon>Dimargaris</taxon>
    </lineage>
</organism>
<reference evidence="4" key="1">
    <citation type="submission" date="2022-07" db="EMBL/GenBank/DDBJ databases">
        <title>Phylogenomic reconstructions and comparative analyses of Kickxellomycotina fungi.</title>
        <authorList>
            <person name="Reynolds N.K."/>
            <person name="Stajich J.E."/>
            <person name="Barry K."/>
            <person name="Grigoriev I.V."/>
            <person name="Crous P."/>
            <person name="Smith M.E."/>
        </authorList>
    </citation>
    <scope>NUCLEOTIDE SEQUENCE</scope>
    <source>
        <strain evidence="4">RSA 567</strain>
    </source>
</reference>
<feature type="region of interest" description="Disordered" evidence="1">
    <location>
        <begin position="1090"/>
        <end position="1119"/>
    </location>
</feature>
<dbReference type="Gene3D" id="2.30.29.30">
    <property type="entry name" value="Pleckstrin-homology domain (PH domain)/Phosphotyrosine-binding domain (PTB)"/>
    <property type="match status" value="1"/>
</dbReference>
<evidence type="ECO:0000313" key="4">
    <source>
        <dbReference type="EMBL" id="KAJ1980569.1"/>
    </source>
</evidence>
<feature type="region of interest" description="Disordered" evidence="1">
    <location>
        <begin position="1147"/>
        <end position="1182"/>
    </location>
</feature>
<feature type="region of interest" description="Disordered" evidence="1">
    <location>
        <begin position="1014"/>
        <end position="1044"/>
    </location>
</feature>
<comment type="caution">
    <text evidence="4">The sequence shown here is derived from an EMBL/GenBank/DDBJ whole genome shotgun (WGS) entry which is preliminary data.</text>
</comment>
<feature type="region of interest" description="Disordered" evidence="1">
    <location>
        <begin position="693"/>
        <end position="738"/>
    </location>
</feature>
<dbReference type="PANTHER" id="PTHR47339:SF1">
    <property type="entry name" value="CELL DIVISION CONTROL PROTEIN 24"/>
    <property type="match status" value="1"/>
</dbReference>
<feature type="compositionally biased region" description="Polar residues" evidence="1">
    <location>
        <begin position="648"/>
        <end position="668"/>
    </location>
</feature>
<dbReference type="CDD" id="cd05992">
    <property type="entry name" value="PB1"/>
    <property type="match status" value="1"/>
</dbReference>
<feature type="region of interest" description="Disordered" evidence="1">
    <location>
        <begin position="558"/>
        <end position="578"/>
    </location>
</feature>
<dbReference type="Proteomes" id="UP001151582">
    <property type="component" value="Unassembled WGS sequence"/>
</dbReference>
<feature type="compositionally biased region" description="Polar residues" evidence="1">
    <location>
        <begin position="60"/>
        <end position="75"/>
    </location>
</feature>
<dbReference type="PROSITE" id="PS50010">
    <property type="entry name" value="DH_2"/>
    <property type="match status" value="1"/>
</dbReference>
<accession>A0A9W8B2M8</accession>
<dbReference type="AlphaFoldDB" id="A0A9W8B2M8"/>
<dbReference type="OrthoDB" id="1594986at2759"/>
<dbReference type="SMART" id="SM00325">
    <property type="entry name" value="RhoGEF"/>
    <property type="match status" value="1"/>
</dbReference>
<feature type="compositionally biased region" description="Pro residues" evidence="1">
    <location>
        <begin position="25"/>
        <end position="34"/>
    </location>
</feature>
<protein>
    <submittedName>
        <fullName evidence="4">Guanine nucleotide exchange factor for Cdc42p</fullName>
    </submittedName>
</protein>
<dbReference type="InterPro" id="IPR010481">
    <property type="entry name" value="Cdc24/Scd1_N"/>
</dbReference>
<dbReference type="GO" id="GO:0005085">
    <property type="term" value="F:guanyl-nucleotide exchange factor activity"/>
    <property type="evidence" value="ECO:0007669"/>
    <property type="project" value="InterPro"/>
</dbReference>
<dbReference type="InterPro" id="IPR033511">
    <property type="entry name" value="Cdc24/Scd1_PH_dom"/>
</dbReference>
<dbReference type="Pfam" id="PF15411">
    <property type="entry name" value="PH_10"/>
    <property type="match status" value="1"/>
</dbReference>
<dbReference type="EMBL" id="JANBQB010000162">
    <property type="protein sequence ID" value="KAJ1980569.1"/>
    <property type="molecule type" value="Genomic_DNA"/>
</dbReference>
<dbReference type="InterPro" id="IPR053026">
    <property type="entry name" value="CDC42_GEF"/>
</dbReference>
<evidence type="ECO:0000256" key="1">
    <source>
        <dbReference type="SAM" id="MobiDB-lite"/>
    </source>
</evidence>
<dbReference type="Gene3D" id="3.10.20.90">
    <property type="entry name" value="Phosphatidylinositol 3-kinase Catalytic Subunit, Chain A, domain 1"/>
    <property type="match status" value="1"/>
</dbReference>
<dbReference type="Pfam" id="PF00621">
    <property type="entry name" value="RhoGEF"/>
    <property type="match status" value="1"/>
</dbReference>
<feature type="domain" description="PB1" evidence="3">
    <location>
        <begin position="1051"/>
        <end position="1157"/>
    </location>
</feature>